<dbReference type="EMBL" id="NQJD01000005">
    <property type="protein sequence ID" value="TAA75561.1"/>
    <property type="molecule type" value="Genomic_DNA"/>
</dbReference>
<reference evidence="3" key="1">
    <citation type="submission" date="2017-07" db="EMBL/GenBank/DDBJ databases">
        <title>The cable genome - Insights into the physiology and evolution of filamentous bacteria capable of sulfide oxidation via long distance electron transfer.</title>
        <authorList>
            <person name="Thorup C."/>
            <person name="Bjerg J.T."/>
            <person name="Schreiber L."/>
            <person name="Nielsen L.P."/>
            <person name="Kjeldsen K.U."/>
            <person name="Boesen T."/>
            <person name="Boggild A."/>
            <person name="Meysman F."/>
            <person name="Geelhoed J."/>
            <person name="Schramm A."/>
        </authorList>
    </citation>
    <scope>NUCLEOTIDE SEQUENCE [LARGE SCALE GENOMIC DNA]</scope>
    <source>
        <strain evidence="3">GS</strain>
    </source>
</reference>
<dbReference type="PANTHER" id="PTHR43228:SF1">
    <property type="entry name" value="TWO-COMPONENT RESPONSE REGULATOR ARR22"/>
    <property type="match status" value="1"/>
</dbReference>
<dbReference type="Proteomes" id="UP000316238">
    <property type="component" value="Unassembled WGS sequence"/>
</dbReference>
<evidence type="ECO:0000313" key="3">
    <source>
        <dbReference type="EMBL" id="TAA75561.1"/>
    </source>
</evidence>
<organism evidence="3 4">
    <name type="scientific">Candidatus Electronema aureum</name>
    <dbReference type="NCBI Taxonomy" id="2005002"/>
    <lineage>
        <taxon>Bacteria</taxon>
        <taxon>Pseudomonadati</taxon>
        <taxon>Thermodesulfobacteriota</taxon>
        <taxon>Desulfobulbia</taxon>
        <taxon>Desulfobulbales</taxon>
        <taxon>Desulfobulbaceae</taxon>
        <taxon>Candidatus Electronema</taxon>
    </lineage>
</organism>
<dbReference type="SUPFAM" id="SSF52172">
    <property type="entry name" value="CheY-like"/>
    <property type="match status" value="1"/>
</dbReference>
<dbReference type="GO" id="GO:0000160">
    <property type="term" value="P:phosphorelay signal transduction system"/>
    <property type="evidence" value="ECO:0007669"/>
    <property type="project" value="InterPro"/>
</dbReference>
<name>A0A521G3V8_9BACT</name>
<accession>A0A521G3V8</accession>
<gene>
    <name evidence="3" type="ORF">CDV28_10518</name>
</gene>
<evidence type="ECO:0000313" key="4">
    <source>
        <dbReference type="Proteomes" id="UP000316238"/>
    </source>
</evidence>
<dbReference type="SMART" id="SM00448">
    <property type="entry name" value="REC"/>
    <property type="match status" value="1"/>
</dbReference>
<dbReference type="InterPro" id="IPR011006">
    <property type="entry name" value="CheY-like_superfamily"/>
</dbReference>
<dbReference type="InterPro" id="IPR001789">
    <property type="entry name" value="Sig_transdc_resp-reg_receiver"/>
</dbReference>
<dbReference type="PANTHER" id="PTHR43228">
    <property type="entry name" value="TWO-COMPONENT RESPONSE REGULATOR"/>
    <property type="match status" value="1"/>
</dbReference>
<dbReference type="AlphaFoldDB" id="A0A521G3V8"/>
<keyword evidence="1" id="KW-0597">Phosphoprotein</keyword>
<evidence type="ECO:0000259" key="2">
    <source>
        <dbReference type="PROSITE" id="PS50110"/>
    </source>
</evidence>
<dbReference type="Gene3D" id="3.40.50.2300">
    <property type="match status" value="1"/>
</dbReference>
<feature type="modified residue" description="4-aspartylphosphate" evidence="1">
    <location>
        <position position="54"/>
    </location>
</feature>
<dbReference type="PROSITE" id="PS50110">
    <property type="entry name" value="RESPONSE_REGULATORY"/>
    <property type="match status" value="1"/>
</dbReference>
<dbReference type="Pfam" id="PF00072">
    <property type="entry name" value="Response_reg"/>
    <property type="match status" value="1"/>
</dbReference>
<comment type="caution">
    <text evidence="3">The sequence shown here is derived from an EMBL/GenBank/DDBJ whole genome shotgun (WGS) entry which is preliminary data.</text>
</comment>
<protein>
    <submittedName>
        <fullName evidence="3">Two-component system, chemotaxis family, response regulator CheY</fullName>
    </submittedName>
</protein>
<sequence length="127" mass="14100">MSKRVLVVDDSSMMRKMIVKLLQPPGHIVVGQAKNGIEAIELYKALKPDIVTMDITMRDMDGLAAAKEILRFDKSAHIIFLSNLDEEVYRAEVEKLGARGFASKHKAKEILDMIEEEEDGGGQDSGI</sequence>
<dbReference type="InterPro" id="IPR052048">
    <property type="entry name" value="ST_Response_Regulator"/>
</dbReference>
<keyword evidence="4" id="KW-1185">Reference proteome</keyword>
<evidence type="ECO:0000256" key="1">
    <source>
        <dbReference type="PROSITE-ProRule" id="PRU00169"/>
    </source>
</evidence>
<proteinExistence type="predicted"/>
<feature type="domain" description="Response regulatory" evidence="2">
    <location>
        <begin position="4"/>
        <end position="119"/>
    </location>
</feature>